<keyword evidence="2" id="KW-1185">Reference proteome</keyword>
<proteinExistence type="predicted"/>
<accession>A0ABW1TWC5</accession>
<reference evidence="2" key="1">
    <citation type="journal article" date="2019" name="Int. J. Syst. Evol. Microbiol.">
        <title>The Global Catalogue of Microorganisms (GCM) 10K type strain sequencing project: providing services to taxonomists for standard genome sequencing and annotation.</title>
        <authorList>
            <consortium name="The Broad Institute Genomics Platform"/>
            <consortium name="The Broad Institute Genome Sequencing Center for Infectious Disease"/>
            <person name="Wu L."/>
            <person name="Ma J."/>
        </authorList>
    </citation>
    <scope>NUCLEOTIDE SEQUENCE [LARGE SCALE GENOMIC DNA]</scope>
    <source>
        <strain evidence="2">CCUG 39402</strain>
    </source>
</reference>
<evidence type="ECO:0000313" key="1">
    <source>
        <dbReference type="EMBL" id="MFC6281077.1"/>
    </source>
</evidence>
<dbReference type="Proteomes" id="UP001596270">
    <property type="component" value="Unassembled WGS sequence"/>
</dbReference>
<name>A0ABW1TWC5_9BURK</name>
<protein>
    <submittedName>
        <fullName evidence="1">Uncharacterized protein</fullName>
    </submittedName>
</protein>
<dbReference type="EMBL" id="JBHSRS010000016">
    <property type="protein sequence ID" value="MFC6281077.1"/>
    <property type="molecule type" value="Genomic_DNA"/>
</dbReference>
<dbReference type="RefSeq" id="WP_371438946.1">
    <property type="nucleotide sequence ID" value="NZ_JBHSRS010000016.1"/>
</dbReference>
<sequence length="143" mass="15416">MKLEQTIIKAARGELQRLRTRSSTAEDRDDALTAFQSLTALVMLAHIKDGGLSENAIVELLTIEKESSQAIRSATQSNSNYDPPLSQAGFMDLVCALQADLKLPHSLKILSTAPQAQREAALQVGAAAKNYVEVVEGRSTVAH</sequence>
<organism evidence="1 2">
    <name type="scientific">Polaromonas aquatica</name>
    <dbReference type="NCBI Taxonomy" id="332657"/>
    <lineage>
        <taxon>Bacteria</taxon>
        <taxon>Pseudomonadati</taxon>
        <taxon>Pseudomonadota</taxon>
        <taxon>Betaproteobacteria</taxon>
        <taxon>Burkholderiales</taxon>
        <taxon>Comamonadaceae</taxon>
        <taxon>Polaromonas</taxon>
    </lineage>
</organism>
<comment type="caution">
    <text evidence="1">The sequence shown here is derived from an EMBL/GenBank/DDBJ whole genome shotgun (WGS) entry which is preliminary data.</text>
</comment>
<evidence type="ECO:0000313" key="2">
    <source>
        <dbReference type="Proteomes" id="UP001596270"/>
    </source>
</evidence>
<gene>
    <name evidence="1" type="ORF">ACFQND_07515</name>
</gene>